<dbReference type="Gene3D" id="2.70.150.10">
    <property type="entry name" value="Calcium-transporting ATPase, cytoplasmic transduction domain A"/>
    <property type="match status" value="1"/>
</dbReference>
<evidence type="ECO:0000256" key="8">
    <source>
        <dbReference type="ARBA" id="ARBA00023136"/>
    </source>
</evidence>
<dbReference type="PRINTS" id="PR00119">
    <property type="entry name" value="CATATPASE"/>
</dbReference>
<evidence type="ECO:0000256" key="1">
    <source>
        <dbReference type="ARBA" id="ARBA00004141"/>
    </source>
</evidence>
<organism evidence="12">
    <name type="scientific">Oscillatoriales cyanobacterium SpSt-418</name>
    <dbReference type="NCBI Taxonomy" id="2282169"/>
    <lineage>
        <taxon>Bacteria</taxon>
        <taxon>Bacillati</taxon>
        <taxon>Cyanobacteriota</taxon>
        <taxon>Cyanophyceae</taxon>
        <taxon>Oscillatoriophycideae</taxon>
        <taxon>Oscillatoriales</taxon>
    </lineage>
</organism>
<feature type="domain" description="Cation-transporting P-type ATPase N-terminal" evidence="11">
    <location>
        <begin position="70"/>
        <end position="144"/>
    </location>
</feature>
<dbReference type="EMBL" id="DSRU01000264">
    <property type="protein sequence ID" value="HFM99684.1"/>
    <property type="molecule type" value="Genomic_DNA"/>
</dbReference>
<dbReference type="Gene3D" id="1.20.1110.10">
    <property type="entry name" value="Calcium-transporting ATPase, transmembrane domain"/>
    <property type="match status" value="1"/>
</dbReference>
<dbReference type="GO" id="GO:1902600">
    <property type="term" value="P:proton transmembrane transport"/>
    <property type="evidence" value="ECO:0007669"/>
    <property type="project" value="TreeGrafter"/>
</dbReference>
<gene>
    <name evidence="12" type="ORF">ENR64_18385</name>
</gene>
<dbReference type="GO" id="GO:0005886">
    <property type="term" value="C:plasma membrane"/>
    <property type="evidence" value="ECO:0007669"/>
    <property type="project" value="TreeGrafter"/>
</dbReference>
<dbReference type="SUPFAM" id="SSF81660">
    <property type="entry name" value="Metal cation-transporting ATPase, ATP-binding domain N"/>
    <property type="match status" value="1"/>
</dbReference>
<feature type="transmembrane region" description="Helical" evidence="10">
    <location>
        <begin position="148"/>
        <end position="165"/>
    </location>
</feature>
<dbReference type="PANTHER" id="PTHR43294:SF20">
    <property type="entry name" value="P-TYPE ATPASE"/>
    <property type="match status" value="1"/>
</dbReference>
<dbReference type="GO" id="GO:1990573">
    <property type="term" value="P:potassium ion import across plasma membrane"/>
    <property type="evidence" value="ECO:0007669"/>
    <property type="project" value="TreeGrafter"/>
</dbReference>
<evidence type="ECO:0000256" key="3">
    <source>
        <dbReference type="ARBA" id="ARBA00022692"/>
    </source>
</evidence>
<comment type="caution">
    <text evidence="12">The sequence shown here is derived from an EMBL/GenBank/DDBJ whole genome shotgun (WGS) entry which is preliminary data.</text>
</comment>
<dbReference type="Pfam" id="PF00690">
    <property type="entry name" value="Cation_ATPase_N"/>
    <property type="match status" value="1"/>
</dbReference>
<evidence type="ECO:0000256" key="10">
    <source>
        <dbReference type="SAM" id="Phobius"/>
    </source>
</evidence>
<dbReference type="GO" id="GO:0016887">
    <property type="term" value="F:ATP hydrolysis activity"/>
    <property type="evidence" value="ECO:0007669"/>
    <property type="project" value="InterPro"/>
</dbReference>
<accession>A0A7C3KFG2</accession>
<dbReference type="SUPFAM" id="SSF81653">
    <property type="entry name" value="Calcium ATPase, transduction domain A"/>
    <property type="match status" value="1"/>
</dbReference>
<dbReference type="InterPro" id="IPR004014">
    <property type="entry name" value="ATPase_P-typ_cation-transptr_N"/>
</dbReference>
<keyword evidence="7 10" id="KW-1133">Transmembrane helix</keyword>
<dbReference type="InterPro" id="IPR050510">
    <property type="entry name" value="Cation_transp_ATPase_P-type"/>
</dbReference>
<dbReference type="InterPro" id="IPR023299">
    <property type="entry name" value="ATPase_P-typ_cyto_dom_N"/>
</dbReference>
<dbReference type="InterPro" id="IPR044492">
    <property type="entry name" value="P_typ_ATPase_HD_dom"/>
</dbReference>
<keyword evidence="3 10" id="KW-0812">Transmembrane</keyword>
<keyword evidence="5" id="KW-0067">ATP-binding</keyword>
<evidence type="ECO:0000256" key="4">
    <source>
        <dbReference type="ARBA" id="ARBA00022741"/>
    </source>
</evidence>
<evidence type="ECO:0000256" key="9">
    <source>
        <dbReference type="SAM" id="MobiDB-lite"/>
    </source>
</evidence>
<dbReference type="SUPFAM" id="SSF81665">
    <property type="entry name" value="Calcium ATPase, transmembrane domain M"/>
    <property type="match status" value="1"/>
</dbReference>
<dbReference type="InterPro" id="IPR018303">
    <property type="entry name" value="ATPase_P-typ_P_site"/>
</dbReference>
<evidence type="ECO:0000256" key="6">
    <source>
        <dbReference type="ARBA" id="ARBA00022967"/>
    </source>
</evidence>
<protein>
    <submittedName>
        <fullName evidence="12">HAD family hydrolase</fullName>
    </submittedName>
</protein>
<dbReference type="CDD" id="cd07539">
    <property type="entry name" value="P-type_ATPase"/>
    <property type="match status" value="1"/>
</dbReference>
<dbReference type="GO" id="GO:0036376">
    <property type="term" value="P:sodium ion export across plasma membrane"/>
    <property type="evidence" value="ECO:0007669"/>
    <property type="project" value="TreeGrafter"/>
</dbReference>
<dbReference type="SUPFAM" id="SSF56784">
    <property type="entry name" value="HAD-like"/>
    <property type="match status" value="1"/>
</dbReference>
<dbReference type="SFLD" id="SFLDS00003">
    <property type="entry name" value="Haloacid_Dehalogenase"/>
    <property type="match status" value="1"/>
</dbReference>
<evidence type="ECO:0000259" key="11">
    <source>
        <dbReference type="SMART" id="SM00831"/>
    </source>
</evidence>
<dbReference type="InterPro" id="IPR023298">
    <property type="entry name" value="ATPase_P-typ_TM_dom_sf"/>
</dbReference>
<dbReference type="InterPro" id="IPR023214">
    <property type="entry name" value="HAD_sf"/>
</dbReference>
<dbReference type="SMART" id="SM00831">
    <property type="entry name" value="Cation_ATPase_N"/>
    <property type="match status" value="1"/>
</dbReference>
<evidence type="ECO:0000256" key="5">
    <source>
        <dbReference type="ARBA" id="ARBA00022840"/>
    </source>
</evidence>
<dbReference type="PROSITE" id="PS00154">
    <property type="entry name" value="ATPASE_E1_E2"/>
    <property type="match status" value="1"/>
</dbReference>
<dbReference type="SFLD" id="SFLDF00027">
    <property type="entry name" value="p-type_atpase"/>
    <property type="match status" value="1"/>
</dbReference>
<dbReference type="InterPro" id="IPR036412">
    <property type="entry name" value="HAD-like_sf"/>
</dbReference>
<dbReference type="Gene3D" id="3.40.1110.10">
    <property type="entry name" value="Calcium-transporting ATPase, cytoplasmic domain N"/>
    <property type="match status" value="1"/>
</dbReference>
<keyword evidence="8 10" id="KW-0472">Membrane</keyword>
<comment type="subcellular location">
    <subcellularLocation>
        <location evidence="1">Membrane</location>
        <topology evidence="1">Multi-pass membrane protein</topology>
    </subcellularLocation>
</comment>
<evidence type="ECO:0000313" key="12">
    <source>
        <dbReference type="EMBL" id="HFM99684.1"/>
    </source>
</evidence>
<dbReference type="Gene3D" id="3.40.50.1000">
    <property type="entry name" value="HAD superfamily/HAD-like"/>
    <property type="match status" value="1"/>
</dbReference>
<dbReference type="AlphaFoldDB" id="A0A7C3KFG2"/>
<dbReference type="InterPro" id="IPR001757">
    <property type="entry name" value="P_typ_ATPase"/>
</dbReference>
<dbReference type="InterPro" id="IPR059000">
    <property type="entry name" value="ATPase_P-type_domA"/>
</dbReference>
<dbReference type="InterPro" id="IPR006068">
    <property type="entry name" value="ATPase_P-typ_cation-transptr_C"/>
</dbReference>
<dbReference type="GO" id="GO:0005524">
    <property type="term" value="F:ATP binding"/>
    <property type="evidence" value="ECO:0007669"/>
    <property type="project" value="UniProtKB-KW"/>
</dbReference>
<dbReference type="Pfam" id="PF13246">
    <property type="entry name" value="Cation_ATPase"/>
    <property type="match status" value="2"/>
</dbReference>
<evidence type="ECO:0000256" key="2">
    <source>
        <dbReference type="ARBA" id="ARBA00005675"/>
    </source>
</evidence>
<keyword evidence="6" id="KW-1278">Translocase</keyword>
<dbReference type="SFLD" id="SFLDG00002">
    <property type="entry name" value="C1.7:_P-type_atpase_like"/>
    <property type="match status" value="1"/>
</dbReference>
<dbReference type="GO" id="GO:0006883">
    <property type="term" value="P:intracellular sodium ion homeostasis"/>
    <property type="evidence" value="ECO:0007669"/>
    <property type="project" value="TreeGrafter"/>
</dbReference>
<dbReference type="Pfam" id="PF00122">
    <property type="entry name" value="E1-E2_ATPase"/>
    <property type="match status" value="1"/>
</dbReference>
<name>A0A7C3KFG2_9CYAN</name>
<feature type="transmembrane region" description="Helical" evidence="10">
    <location>
        <begin position="313"/>
        <end position="336"/>
    </location>
</feature>
<comment type="similarity">
    <text evidence="2">Belongs to the cation transport ATPase (P-type) (TC 3.A.3) family. Type IIA subfamily.</text>
</comment>
<dbReference type="GO" id="GO:0030007">
    <property type="term" value="P:intracellular potassium ion homeostasis"/>
    <property type="evidence" value="ECO:0007669"/>
    <property type="project" value="TreeGrafter"/>
</dbReference>
<feature type="region of interest" description="Disordered" evidence="9">
    <location>
        <begin position="517"/>
        <end position="557"/>
    </location>
</feature>
<proteinExistence type="inferred from homology"/>
<reference evidence="12" key="1">
    <citation type="journal article" date="2020" name="mSystems">
        <title>Genome- and Community-Level Interaction Insights into Carbon Utilization and Element Cycling Functions of Hydrothermarchaeota in Hydrothermal Sediment.</title>
        <authorList>
            <person name="Zhou Z."/>
            <person name="Liu Y."/>
            <person name="Xu W."/>
            <person name="Pan J."/>
            <person name="Luo Z.H."/>
            <person name="Li M."/>
        </authorList>
    </citation>
    <scope>NUCLEOTIDE SEQUENCE [LARGE SCALE GENOMIC DNA]</scope>
    <source>
        <strain evidence="12">SpSt-418</strain>
    </source>
</reference>
<dbReference type="NCBIfam" id="TIGR01494">
    <property type="entry name" value="ATPase_P-type"/>
    <property type="match status" value="2"/>
</dbReference>
<dbReference type="GO" id="GO:0005391">
    <property type="term" value="F:P-type sodium:potassium-exchanging transporter activity"/>
    <property type="evidence" value="ECO:0007669"/>
    <property type="project" value="TreeGrafter"/>
</dbReference>
<keyword evidence="12" id="KW-0378">Hydrolase</keyword>
<dbReference type="Pfam" id="PF00689">
    <property type="entry name" value="Cation_ATPase_C"/>
    <property type="match status" value="1"/>
</dbReference>
<sequence length="1004" mass="108695">MLPKGTWAIAQHTEQFVSQYKASKAAKTKSISSPLHSSMVRQPSKLSNLSTRSHSLKAVEQDFQPQQNEPWHLATAGDVISKLQTSAASGLAQATAQKNLEIYGPNVLPESAMRSRFSTFIGQFKSVPVALLSLAAGLSIATGGLADAAVIMGVVLINGVIGYTTERQSERIIHSLKRLVQPIAWVMRDGVVAEIRAQEVVLGDLLLLRPGSYVAADARLIEAQHLSVDESALTGESLPVFKTVEPLLEDDLPLGDRTNMVYMGTLITGGRGLAVVVATRRFTEMGRIQTLVDEAAIPETPMERQLDQAGSQLVLISSAVCCLVFGLGMLRGYGVIQMLKTSISLAVAAVPEGLPTIATTTLALGIREMRQHKVLIRRLDAVETLGSVQALCLDKTGTLTINKMSVVELYVDGNRIQITAGQRLNEYEQIDPHTSDSLLKMLQALALCNESEIHTRSNSELELKGSSTENALLELAIANGLDVGSLRQTYPLLTIYHRSEDRSVMATLHAITDITVASEPLPKPKEPKSSRSAQPASKRKKGISSTTATNRPEVPPQKQFIAVKGNPIEVLCLCSWWMQAGKITPLTQSDRALIEAENDRMAGQALRVLGVAYRHISHPEANNLQDNLIWLGLVGMIDPIRPGTKELMQVFHRAGIETIMITGDQSSTAYAIGKELNLNNDHQIKILDSTAFCNLDSDTMLALCKQAQIFARISPAHKLQIVQALQQTGKVVAMTGDGINDAPALKAANVGVAMGHVGTDVAREVADVVLEDDDLQTMEIAVSQGRTIYNNIRKSVHFLLSTNLSEILVMLAATIIGIGQPLNAMQLLWLNLVTDIFPGLALALEPPDPDVLHQPPRNPNEPVIKSSDFQRILFESTVLSASALSAYGYALRRYGISPQASTIGFMSLTCAQLFHALSCRSTTRRWGKSMLPPNHYLTAALVGSLSLQLLSMLIPGLRTLLQIAPISLMDSVVISASAILPLLIAEVTKHVEEPSIVPPIQNQT</sequence>
<dbReference type="PRINTS" id="PR00120">
    <property type="entry name" value="HATPASE"/>
</dbReference>
<keyword evidence="4" id="KW-0547">Nucleotide-binding</keyword>
<evidence type="ECO:0000256" key="7">
    <source>
        <dbReference type="ARBA" id="ARBA00022989"/>
    </source>
</evidence>
<dbReference type="InterPro" id="IPR008250">
    <property type="entry name" value="ATPase_P-typ_transduc_dom_A_sf"/>
</dbReference>
<dbReference type="PANTHER" id="PTHR43294">
    <property type="entry name" value="SODIUM/POTASSIUM-TRANSPORTING ATPASE SUBUNIT ALPHA"/>
    <property type="match status" value="1"/>
</dbReference>